<evidence type="ECO:0000256" key="1">
    <source>
        <dbReference type="SAM" id="SignalP"/>
    </source>
</evidence>
<feature type="chain" id="PRO_5022780448" description="Arylsulfotransferase (ASST)" evidence="1">
    <location>
        <begin position="22"/>
        <end position="330"/>
    </location>
</feature>
<accession>A0A5C6DEX0</accession>
<protein>
    <recommendedName>
        <fullName evidence="4">Arylsulfotransferase (ASST)</fullName>
    </recommendedName>
</protein>
<keyword evidence="3" id="KW-1185">Reference proteome</keyword>
<dbReference type="AlphaFoldDB" id="A0A5C6DEX0"/>
<evidence type="ECO:0000313" key="2">
    <source>
        <dbReference type="EMBL" id="TWU35238.1"/>
    </source>
</evidence>
<comment type="caution">
    <text evidence="2">The sequence shown here is derived from an EMBL/GenBank/DDBJ whole genome shotgun (WGS) entry which is preliminary data.</text>
</comment>
<reference evidence="2 3" key="1">
    <citation type="submission" date="2019-02" db="EMBL/GenBank/DDBJ databases">
        <title>Deep-cultivation of Planctomycetes and their phenomic and genomic characterization uncovers novel biology.</title>
        <authorList>
            <person name="Wiegand S."/>
            <person name="Jogler M."/>
            <person name="Boedeker C."/>
            <person name="Pinto D."/>
            <person name="Vollmers J."/>
            <person name="Rivas-Marin E."/>
            <person name="Kohn T."/>
            <person name="Peeters S.H."/>
            <person name="Heuer A."/>
            <person name="Rast P."/>
            <person name="Oberbeckmann S."/>
            <person name="Bunk B."/>
            <person name="Jeske O."/>
            <person name="Meyerdierks A."/>
            <person name="Storesund J.E."/>
            <person name="Kallscheuer N."/>
            <person name="Luecker S."/>
            <person name="Lage O.M."/>
            <person name="Pohl T."/>
            <person name="Merkel B.J."/>
            <person name="Hornburger P."/>
            <person name="Mueller R.-W."/>
            <person name="Bruemmer F."/>
            <person name="Labrenz M."/>
            <person name="Spormann A.M."/>
            <person name="Op Den Camp H."/>
            <person name="Overmann J."/>
            <person name="Amann R."/>
            <person name="Jetten M.S.M."/>
            <person name="Mascher T."/>
            <person name="Medema M.H."/>
            <person name="Devos D.P."/>
            <person name="Kaster A.-K."/>
            <person name="Ovreas L."/>
            <person name="Rohde M."/>
            <person name="Galperin M.Y."/>
            <person name="Jogler C."/>
        </authorList>
    </citation>
    <scope>NUCLEOTIDE SEQUENCE [LARGE SCALE GENOMIC DNA]</scope>
    <source>
        <strain evidence="2 3">Q31b</strain>
    </source>
</reference>
<evidence type="ECO:0000313" key="3">
    <source>
        <dbReference type="Proteomes" id="UP000315471"/>
    </source>
</evidence>
<evidence type="ECO:0008006" key="4">
    <source>
        <dbReference type="Google" id="ProtNLM"/>
    </source>
</evidence>
<dbReference type="EMBL" id="SJPY01000010">
    <property type="protein sequence ID" value="TWU35238.1"/>
    <property type="molecule type" value="Genomic_DNA"/>
</dbReference>
<feature type="signal peptide" evidence="1">
    <location>
        <begin position="1"/>
        <end position="21"/>
    </location>
</feature>
<keyword evidence="1" id="KW-0732">Signal</keyword>
<gene>
    <name evidence="2" type="ORF">Q31b_53340</name>
</gene>
<sequence length="330" mass="36608" precursor="true">MRIKYFSLTLLIMSANVFVFAAPPPTVAHNSDRGPCPVTHRFIKGGWASKGVGIIGEDLKVEWAEPSEDEISDVWSLDDGGVVHSFSIRKQKSAGIKRYDADRTLKWVYTVATGRDNHSCQPLPSGHFLAGESTAGAAFMVEIDDTGKKIKEVQLVLPEAIKERSLKDIHHVFRNVRKTQGGTYLAACMHYEHAVEWDKDGNLLREFPDCHYAAIRLANGDTLVSGKKGVLQYDANQNLVWAVTAEDFARLNLKIGMICGLQRLPNGNTIISNVKHGNLTTTGDTYKVIELTPAKELVWWVDDPLFADMNLGSVQVLDVNGNATQFEVWK</sequence>
<proteinExistence type="predicted"/>
<name>A0A5C6DEX0_9BACT</name>
<dbReference type="InterPro" id="IPR011047">
    <property type="entry name" value="Quinoprotein_ADH-like_sf"/>
</dbReference>
<dbReference type="SUPFAM" id="SSF50998">
    <property type="entry name" value="Quinoprotein alcohol dehydrogenase-like"/>
    <property type="match status" value="1"/>
</dbReference>
<dbReference type="Proteomes" id="UP000315471">
    <property type="component" value="Unassembled WGS sequence"/>
</dbReference>
<organism evidence="2 3">
    <name type="scientific">Novipirellula aureliae</name>
    <dbReference type="NCBI Taxonomy" id="2527966"/>
    <lineage>
        <taxon>Bacteria</taxon>
        <taxon>Pseudomonadati</taxon>
        <taxon>Planctomycetota</taxon>
        <taxon>Planctomycetia</taxon>
        <taxon>Pirellulales</taxon>
        <taxon>Pirellulaceae</taxon>
        <taxon>Novipirellula</taxon>
    </lineage>
</organism>